<feature type="coiled-coil region" evidence="1">
    <location>
        <begin position="32"/>
        <end position="188"/>
    </location>
</feature>
<dbReference type="Proteomes" id="UP001152759">
    <property type="component" value="Chromosome 1"/>
</dbReference>
<accession>A0A9P0EYN0</accession>
<name>A0A9P0EYN0_BEMTA</name>
<proteinExistence type="predicted"/>
<organism evidence="3 4">
    <name type="scientific">Bemisia tabaci</name>
    <name type="common">Sweetpotato whitefly</name>
    <name type="synonym">Aleurodes tabaci</name>
    <dbReference type="NCBI Taxonomy" id="7038"/>
    <lineage>
        <taxon>Eukaryota</taxon>
        <taxon>Metazoa</taxon>
        <taxon>Ecdysozoa</taxon>
        <taxon>Arthropoda</taxon>
        <taxon>Hexapoda</taxon>
        <taxon>Insecta</taxon>
        <taxon>Pterygota</taxon>
        <taxon>Neoptera</taxon>
        <taxon>Paraneoptera</taxon>
        <taxon>Hemiptera</taxon>
        <taxon>Sternorrhyncha</taxon>
        <taxon>Aleyrodoidea</taxon>
        <taxon>Aleyrodidae</taxon>
        <taxon>Aleyrodinae</taxon>
        <taxon>Bemisia</taxon>
    </lineage>
</organism>
<evidence type="ECO:0000256" key="2">
    <source>
        <dbReference type="SAM" id="MobiDB-lite"/>
    </source>
</evidence>
<dbReference type="KEGG" id="btab:109038196"/>
<gene>
    <name evidence="3" type="ORF">BEMITA_LOCUS573</name>
</gene>
<reference evidence="3" key="1">
    <citation type="submission" date="2021-12" db="EMBL/GenBank/DDBJ databases">
        <authorList>
            <person name="King R."/>
        </authorList>
    </citation>
    <scope>NUCLEOTIDE SEQUENCE</scope>
</reference>
<feature type="coiled-coil region" evidence="1">
    <location>
        <begin position="221"/>
        <end position="289"/>
    </location>
</feature>
<keyword evidence="4" id="KW-1185">Reference proteome</keyword>
<evidence type="ECO:0000313" key="4">
    <source>
        <dbReference type="Proteomes" id="UP001152759"/>
    </source>
</evidence>
<dbReference type="AlphaFoldDB" id="A0A9P0EYN0"/>
<keyword evidence="1" id="KW-0175">Coiled coil</keyword>
<sequence>MDLNEMSREELAQELHTSRIKLMQQQKMIDECAAIESDYHALELKYDECEKNLQKLVRAKEKADEEIETLREMIEQEHILNEKLTEELENSKKQANVPPSPSPAGCNCDSFILSLQHKVKEMEEELDAMKNHNAELIKQYSELEGNYQSTAHQLENMTSLYESKREELLNSRQMIENLTEDKVLLEAELNQLRVPDVNVNQRGNSLFAEVEDKRQSTAKNLEVMKIKYNKLSQKYTQAHEELKKLKEENIELLNEASNDKVRRIEAKMMESYRTRIKDLEKQLAVYSKRPESPVIQTIDIRDLEVVSGMLDRARSDAESLRVELLRKSQSEHEQGLHCYMAERKLRMSETSIKAKEKEIAKLNARLSELEETAKEYEKLRREIESGNKENGAPQESKKSTKSVRFCANVVSQEGELNKAKLVRQPKVFNQMIMAQKAPNHVLQVSNEEKNKDALKKAE</sequence>
<evidence type="ECO:0000256" key="1">
    <source>
        <dbReference type="SAM" id="Coils"/>
    </source>
</evidence>
<dbReference type="EMBL" id="OU963862">
    <property type="protein sequence ID" value="CAH0380863.1"/>
    <property type="molecule type" value="Genomic_DNA"/>
</dbReference>
<feature type="region of interest" description="Disordered" evidence="2">
    <location>
        <begin position="381"/>
        <end position="401"/>
    </location>
</feature>
<evidence type="ECO:0000313" key="3">
    <source>
        <dbReference type="EMBL" id="CAH0380863.1"/>
    </source>
</evidence>
<protein>
    <submittedName>
        <fullName evidence="3">Uncharacterized protein</fullName>
    </submittedName>
</protein>